<evidence type="ECO:0000313" key="2">
    <source>
        <dbReference type="Proteomes" id="UP000675968"/>
    </source>
</evidence>
<dbReference type="AlphaFoldDB" id="A0A8T4L1E9"/>
<evidence type="ECO:0000313" key="1">
    <source>
        <dbReference type="EMBL" id="MBS3061093.1"/>
    </source>
</evidence>
<proteinExistence type="predicted"/>
<gene>
    <name evidence="1" type="ORF">J4215_00760</name>
</gene>
<sequence>MQNERPNQNDVLAVQKAVLLSNGKQIQNDWDLGHWITFFWRETKIQVWVFG</sequence>
<dbReference type="EMBL" id="JAGVWC010000006">
    <property type="protein sequence ID" value="MBS3061093.1"/>
    <property type="molecule type" value="Genomic_DNA"/>
</dbReference>
<reference evidence="1" key="1">
    <citation type="submission" date="2021-03" db="EMBL/GenBank/DDBJ databases">
        <authorList>
            <person name="Jaffe A."/>
        </authorList>
    </citation>
    <scope>NUCLEOTIDE SEQUENCE</scope>
    <source>
        <strain evidence="1">RIFCSPLOWO2_01_FULL_AR10_48_17</strain>
    </source>
</reference>
<name>A0A8T4L1E9_9ARCH</name>
<accession>A0A8T4L1E9</accession>
<dbReference type="Proteomes" id="UP000675968">
    <property type="component" value="Unassembled WGS sequence"/>
</dbReference>
<reference evidence="1" key="2">
    <citation type="submission" date="2021-05" db="EMBL/GenBank/DDBJ databases">
        <title>Protein family content uncovers lineage relationships and bacterial pathway maintenance mechanisms in DPANN archaea.</title>
        <authorList>
            <person name="Castelle C.J."/>
            <person name="Meheust R."/>
            <person name="Jaffe A.L."/>
            <person name="Seitz K."/>
            <person name="Gong X."/>
            <person name="Baker B.J."/>
            <person name="Banfield J.F."/>
        </authorList>
    </citation>
    <scope>NUCLEOTIDE SEQUENCE</scope>
    <source>
        <strain evidence="1">RIFCSPLOWO2_01_FULL_AR10_48_17</strain>
    </source>
</reference>
<protein>
    <submittedName>
        <fullName evidence="1">Uncharacterized protein</fullName>
    </submittedName>
</protein>
<comment type="caution">
    <text evidence="1">The sequence shown here is derived from an EMBL/GenBank/DDBJ whole genome shotgun (WGS) entry which is preliminary data.</text>
</comment>
<organism evidence="1 2">
    <name type="scientific">Candidatus Iainarchaeum sp</name>
    <dbReference type="NCBI Taxonomy" id="3101447"/>
    <lineage>
        <taxon>Archaea</taxon>
        <taxon>Candidatus Iainarchaeota</taxon>
        <taxon>Candidatus Iainarchaeia</taxon>
        <taxon>Candidatus Iainarchaeales</taxon>
        <taxon>Candidatus Iainarchaeaceae</taxon>
        <taxon>Candidatus Iainarchaeum</taxon>
    </lineage>
</organism>